<accession>A0A450VTG6</accession>
<name>A0A450VTG6_9GAMM</name>
<sequence>MFRWMRGSWPRWSPWCWERQRRSQAIIHALDLLFNPGTKITKRLSELFAGDIELLKRAYLAMENKNTLLSNDYNGAVFDRILDLDPAFITKYIAWKYENAEHGWVSRHDDDRDYAFLWARPDHREVMDRVVESIYEYGRNPFISSDYLSVFFGNKQGRKAPSEETQGRQDTYLLRLIDQRTGDVRFMEYLFDVISRFPPERRILFVERFVRHNKNFDAFERLPLGPSSRSWIGSTVPLLQKDLDYWESLLPIMNTVDLLRHKQYVERYIQGLRAEMAREKKKDFIEDA</sequence>
<dbReference type="EMBL" id="CAADFM010000013">
    <property type="protein sequence ID" value="VFK08108.1"/>
    <property type="molecule type" value="Genomic_DNA"/>
</dbReference>
<reference evidence="1" key="1">
    <citation type="submission" date="2019-02" db="EMBL/GenBank/DDBJ databases">
        <authorList>
            <person name="Gruber-Vodicka R. H."/>
            <person name="Seah K. B. B."/>
        </authorList>
    </citation>
    <scope>NUCLEOTIDE SEQUENCE</scope>
    <source>
        <strain evidence="1">BECK_S312</strain>
        <strain evidence="2">BECK_S426</strain>
    </source>
</reference>
<gene>
    <name evidence="1" type="ORF">BECKLPF1236A_GA0070988_100137</name>
    <name evidence="2" type="ORF">BECKLPF1236C_GA0070990_1000416</name>
</gene>
<dbReference type="EMBL" id="CAADFP010000004">
    <property type="protein sequence ID" value="VFK23228.1"/>
    <property type="molecule type" value="Genomic_DNA"/>
</dbReference>
<organism evidence="1">
    <name type="scientific">Candidatus Kentrum sp. LPFa</name>
    <dbReference type="NCBI Taxonomy" id="2126335"/>
    <lineage>
        <taxon>Bacteria</taxon>
        <taxon>Pseudomonadati</taxon>
        <taxon>Pseudomonadota</taxon>
        <taxon>Gammaproteobacteria</taxon>
        <taxon>Candidatus Kentrum</taxon>
    </lineage>
</organism>
<evidence type="ECO:0000313" key="1">
    <source>
        <dbReference type="EMBL" id="VFK08108.1"/>
    </source>
</evidence>
<dbReference type="AlphaFoldDB" id="A0A450VTG6"/>
<evidence type="ECO:0000313" key="2">
    <source>
        <dbReference type="EMBL" id="VFK23228.1"/>
    </source>
</evidence>
<protein>
    <submittedName>
        <fullName evidence="1">Uncharacterized protein</fullName>
    </submittedName>
</protein>
<proteinExistence type="predicted"/>